<gene>
    <name evidence="1" type="ordered locus">Namu_2073</name>
</gene>
<name>C8XI83_NAKMY</name>
<sequence length="156" mass="17796">MALRTEPSSVDRRATDCQLAGATSFEDFLASETYIEYRFSQSEPTPCLLDLIDVWLVLGNATEVCASFESFLLTVIQITDWWDHQMMPFSRKSVRTTLLWPDTPELGADDFPGATIPFGPYAWSEGEHDVKQLAVKHPVLNRERWESIRTARRLGK</sequence>
<evidence type="ECO:0000313" key="2">
    <source>
        <dbReference type="Proteomes" id="UP000002218"/>
    </source>
</evidence>
<dbReference type="HOGENOM" id="CLU_1684677_0_0_11"/>
<dbReference type="AlphaFoldDB" id="C8XI83"/>
<reference evidence="2" key="1">
    <citation type="submission" date="2009-09" db="EMBL/GenBank/DDBJ databases">
        <title>The complete genome of Nakamurella multipartita DSM 44233.</title>
        <authorList>
            <consortium name="US DOE Joint Genome Institute (JGI-PGF)"/>
            <person name="Lucas S."/>
            <person name="Copeland A."/>
            <person name="Lapidus A."/>
            <person name="Glavina del Rio T."/>
            <person name="Dalin E."/>
            <person name="Tice H."/>
            <person name="Bruce D."/>
            <person name="Goodwin L."/>
            <person name="Pitluck S."/>
            <person name="Kyrpides N."/>
            <person name="Mavromatis K."/>
            <person name="Ivanova N."/>
            <person name="Ovchinnikova G."/>
            <person name="Sims D."/>
            <person name="Meincke L."/>
            <person name="Brettin T."/>
            <person name="Detter J.C."/>
            <person name="Han C."/>
            <person name="Larimer F."/>
            <person name="Land M."/>
            <person name="Hauser L."/>
            <person name="Markowitz V."/>
            <person name="Cheng J.-F."/>
            <person name="Hugenholtz P."/>
            <person name="Woyke T."/>
            <person name="Wu D."/>
            <person name="Klenk H.-P."/>
            <person name="Eisen J.A."/>
        </authorList>
    </citation>
    <scope>NUCLEOTIDE SEQUENCE [LARGE SCALE GENOMIC DNA]</scope>
    <source>
        <strain evidence="2">ATCC 700099 / DSM 44233 / CIP 104796 / JCM 9543 / NBRC 105858 / Y-104</strain>
    </source>
</reference>
<accession>C8XI83</accession>
<dbReference type="Proteomes" id="UP000002218">
    <property type="component" value="Chromosome"/>
</dbReference>
<dbReference type="InParanoid" id="C8XI83"/>
<evidence type="ECO:0000313" key="1">
    <source>
        <dbReference type="EMBL" id="ACV78452.1"/>
    </source>
</evidence>
<keyword evidence="2" id="KW-1185">Reference proteome</keyword>
<dbReference type="KEGG" id="nml:Namu_2073"/>
<dbReference type="EMBL" id="CP001737">
    <property type="protein sequence ID" value="ACV78452.1"/>
    <property type="molecule type" value="Genomic_DNA"/>
</dbReference>
<reference evidence="1 2" key="2">
    <citation type="journal article" date="2010" name="Stand. Genomic Sci.">
        <title>Complete genome sequence of Nakamurella multipartita type strain (Y-104).</title>
        <authorList>
            <person name="Tice H."/>
            <person name="Mayilraj S."/>
            <person name="Sims D."/>
            <person name="Lapidus A."/>
            <person name="Nolan M."/>
            <person name="Lucas S."/>
            <person name="Glavina Del Rio T."/>
            <person name="Copeland A."/>
            <person name="Cheng J.F."/>
            <person name="Meincke L."/>
            <person name="Bruce D."/>
            <person name="Goodwin L."/>
            <person name="Pitluck S."/>
            <person name="Ivanova N."/>
            <person name="Mavromatis K."/>
            <person name="Ovchinnikova G."/>
            <person name="Pati A."/>
            <person name="Chen A."/>
            <person name="Palaniappan K."/>
            <person name="Land M."/>
            <person name="Hauser L."/>
            <person name="Chang Y.J."/>
            <person name="Jeffries C.D."/>
            <person name="Detter J.C."/>
            <person name="Brettin T."/>
            <person name="Rohde M."/>
            <person name="Goker M."/>
            <person name="Bristow J."/>
            <person name="Eisen J.A."/>
            <person name="Markowitz V."/>
            <person name="Hugenholtz P."/>
            <person name="Kyrpides N.C."/>
            <person name="Klenk H.P."/>
            <person name="Chen F."/>
        </authorList>
    </citation>
    <scope>NUCLEOTIDE SEQUENCE [LARGE SCALE GENOMIC DNA]</scope>
    <source>
        <strain evidence="2">ATCC 700099 / DSM 44233 / CIP 104796 / JCM 9543 / NBRC 105858 / Y-104</strain>
    </source>
</reference>
<protein>
    <submittedName>
        <fullName evidence="1">Uncharacterized protein</fullName>
    </submittedName>
</protein>
<proteinExistence type="predicted"/>
<organism evidence="1 2">
    <name type="scientific">Nakamurella multipartita (strain ATCC 700099 / DSM 44233 / CIP 104796 / JCM 9543 / NBRC 105858 / Y-104)</name>
    <name type="common">Microsphaera multipartita</name>
    <dbReference type="NCBI Taxonomy" id="479431"/>
    <lineage>
        <taxon>Bacteria</taxon>
        <taxon>Bacillati</taxon>
        <taxon>Actinomycetota</taxon>
        <taxon>Actinomycetes</taxon>
        <taxon>Nakamurellales</taxon>
        <taxon>Nakamurellaceae</taxon>
        <taxon>Nakamurella</taxon>
    </lineage>
</organism>